<keyword evidence="1" id="KW-1017">Isopeptide bond</keyword>
<evidence type="ECO:0000259" key="4">
    <source>
        <dbReference type="PROSITE" id="PS50089"/>
    </source>
</evidence>
<organism evidence="5">
    <name type="scientific">Anthurium amnicola</name>
    <dbReference type="NCBI Taxonomy" id="1678845"/>
    <lineage>
        <taxon>Eukaryota</taxon>
        <taxon>Viridiplantae</taxon>
        <taxon>Streptophyta</taxon>
        <taxon>Embryophyta</taxon>
        <taxon>Tracheophyta</taxon>
        <taxon>Spermatophyta</taxon>
        <taxon>Magnoliopsida</taxon>
        <taxon>Liliopsida</taxon>
        <taxon>Araceae</taxon>
        <taxon>Pothoideae</taxon>
        <taxon>Potheae</taxon>
        <taxon>Anthurium</taxon>
    </lineage>
</organism>
<dbReference type="InterPro" id="IPR029071">
    <property type="entry name" value="Ubiquitin-like_domsf"/>
</dbReference>
<dbReference type="InterPro" id="IPR000626">
    <property type="entry name" value="Ubiquitin-like_dom"/>
</dbReference>
<dbReference type="Pfam" id="PF00240">
    <property type="entry name" value="ubiquitin"/>
    <property type="match status" value="1"/>
</dbReference>
<evidence type="ECO:0000256" key="2">
    <source>
        <dbReference type="PROSITE-ProRule" id="PRU00175"/>
    </source>
</evidence>
<gene>
    <name evidence="5" type="primary">UBIQP_11</name>
    <name evidence="5" type="ORF">g.160978</name>
</gene>
<dbReference type="Pfam" id="PF13920">
    <property type="entry name" value="zf-C3HC4_3"/>
    <property type="match status" value="1"/>
</dbReference>
<dbReference type="SUPFAM" id="SSF57850">
    <property type="entry name" value="RING/U-box"/>
    <property type="match status" value="1"/>
</dbReference>
<evidence type="ECO:0000313" key="5">
    <source>
        <dbReference type="EMBL" id="JAT59190.1"/>
    </source>
</evidence>
<dbReference type="InterPro" id="IPR050158">
    <property type="entry name" value="Ubiquitin_ubiquitin-like"/>
</dbReference>
<dbReference type="GO" id="GO:0008270">
    <property type="term" value="F:zinc ion binding"/>
    <property type="evidence" value="ECO:0007669"/>
    <property type="project" value="UniProtKB-KW"/>
</dbReference>
<name>A0A1D1YX45_9ARAE</name>
<evidence type="ECO:0000259" key="3">
    <source>
        <dbReference type="PROSITE" id="PS50053"/>
    </source>
</evidence>
<dbReference type="PANTHER" id="PTHR10666">
    <property type="entry name" value="UBIQUITIN"/>
    <property type="match status" value="1"/>
</dbReference>
<dbReference type="AlphaFoldDB" id="A0A1D1YX45"/>
<dbReference type="SMART" id="SM00213">
    <property type="entry name" value="UBQ"/>
    <property type="match status" value="1"/>
</dbReference>
<keyword evidence="2" id="KW-0479">Metal-binding</keyword>
<keyword evidence="2" id="KW-0863">Zinc-finger</keyword>
<dbReference type="PRINTS" id="PR00348">
    <property type="entry name" value="UBIQUITIN"/>
</dbReference>
<accession>A0A1D1YX45</accession>
<dbReference type="InterPro" id="IPR019956">
    <property type="entry name" value="Ubiquitin_dom"/>
</dbReference>
<sequence>MDLSRYLQCTVCRDLKTNPRETQCCHKLFCQDCIQSMNATECPVCRQTTNFVENPLISQLINNKLSDDSTSYTTEHYSGLPFNLPQRIVNMTNNYLSQMNPNSGRNDPDTGAFRITVLTLEEKRINIYVEPSDTIKILKLKVQRKDGILPEHQRLIFGGKQLEDVNTISDYKIGKDNTIHLVSRYNSG</sequence>
<dbReference type="Gene3D" id="3.30.40.10">
    <property type="entry name" value="Zinc/RING finger domain, C3HC4 (zinc finger)"/>
    <property type="match status" value="1"/>
</dbReference>
<protein>
    <submittedName>
        <fullName evidence="5">Polyubiquitin</fullName>
    </submittedName>
</protein>
<dbReference type="PROSITE" id="PS50089">
    <property type="entry name" value="ZF_RING_2"/>
    <property type="match status" value="1"/>
</dbReference>
<dbReference type="PROSITE" id="PS50053">
    <property type="entry name" value="UBIQUITIN_2"/>
    <property type="match status" value="1"/>
</dbReference>
<proteinExistence type="predicted"/>
<evidence type="ECO:0000256" key="1">
    <source>
        <dbReference type="ARBA" id="ARBA00022499"/>
    </source>
</evidence>
<dbReference type="SMART" id="SM00184">
    <property type="entry name" value="RING"/>
    <property type="match status" value="1"/>
</dbReference>
<feature type="domain" description="RING-type" evidence="4">
    <location>
        <begin position="9"/>
        <end position="46"/>
    </location>
</feature>
<dbReference type="SUPFAM" id="SSF54236">
    <property type="entry name" value="Ubiquitin-like"/>
    <property type="match status" value="1"/>
</dbReference>
<dbReference type="Gene3D" id="3.10.20.90">
    <property type="entry name" value="Phosphatidylinositol 3-kinase Catalytic Subunit, Chain A, domain 1"/>
    <property type="match status" value="1"/>
</dbReference>
<dbReference type="InterPro" id="IPR013083">
    <property type="entry name" value="Znf_RING/FYVE/PHD"/>
</dbReference>
<keyword evidence="2" id="KW-0862">Zinc</keyword>
<feature type="domain" description="Ubiquitin-like" evidence="3">
    <location>
        <begin position="113"/>
        <end position="188"/>
    </location>
</feature>
<dbReference type="GO" id="GO:0003729">
    <property type="term" value="F:mRNA binding"/>
    <property type="evidence" value="ECO:0007669"/>
    <property type="project" value="UniProtKB-ARBA"/>
</dbReference>
<dbReference type="EMBL" id="GDJX01008746">
    <property type="protein sequence ID" value="JAT59190.1"/>
    <property type="molecule type" value="Transcribed_RNA"/>
</dbReference>
<reference evidence="5" key="1">
    <citation type="submission" date="2015-07" db="EMBL/GenBank/DDBJ databases">
        <title>Transcriptome Assembly of Anthurium amnicola.</title>
        <authorList>
            <person name="Suzuki J."/>
        </authorList>
    </citation>
    <scope>NUCLEOTIDE SEQUENCE</scope>
</reference>
<dbReference type="InterPro" id="IPR001841">
    <property type="entry name" value="Znf_RING"/>
</dbReference>